<comment type="caution">
    <text evidence="2">The sequence shown here is derived from an EMBL/GenBank/DDBJ whole genome shotgun (WGS) entry which is preliminary data.</text>
</comment>
<dbReference type="EMBL" id="JAKLTR010000002">
    <property type="protein sequence ID" value="MCG2613328.1"/>
    <property type="molecule type" value="Genomic_DNA"/>
</dbReference>
<protein>
    <submittedName>
        <fullName evidence="2">GNAT family N-acetyltransferase</fullName>
    </submittedName>
</protein>
<gene>
    <name evidence="2" type="ORF">LZZ85_03515</name>
</gene>
<evidence type="ECO:0000259" key="1">
    <source>
        <dbReference type="Pfam" id="PF00583"/>
    </source>
</evidence>
<dbReference type="Gene3D" id="3.40.630.30">
    <property type="match status" value="1"/>
</dbReference>
<dbReference type="Proteomes" id="UP001165367">
    <property type="component" value="Unassembled WGS sequence"/>
</dbReference>
<dbReference type="InterPro" id="IPR000182">
    <property type="entry name" value="GNAT_dom"/>
</dbReference>
<reference evidence="2" key="1">
    <citation type="submission" date="2022-01" db="EMBL/GenBank/DDBJ databases">
        <authorList>
            <person name="Jo J.-H."/>
            <person name="Im W.-T."/>
        </authorList>
    </citation>
    <scope>NUCLEOTIDE SEQUENCE</scope>
    <source>
        <strain evidence="2">NA20</strain>
    </source>
</reference>
<organism evidence="2 3">
    <name type="scientific">Terrimonas ginsenosidimutans</name>
    <dbReference type="NCBI Taxonomy" id="2908004"/>
    <lineage>
        <taxon>Bacteria</taxon>
        <taxon>Pseudomonadati</taxon>
        <taxon>Bacteroidota</taxon>
        <taxon>Chitinophagia</taxon>
        <taxon>Chitinophagales</taxon>
        <taxon>Chitinophagaceae</taxon>
        <taxon>Terrimonas</taxon>
    </lineage>
</organism>
<name>A0ABS9KLX6_9BACT</name>
<proteinExistence type="predicted"/>
<sequence length="182" mass="21344">MNNFITKSADQLADTEIGVILTNWEMKEWMAMDAPTFRHKFRHSEFYLLIDKNECILSLARINNNFSLRIPDKTYNFAEFVGFVSVEKQKGYGSLLLRKITKEAKDRNIQMIGFCEQRLRSFYTKNGMEVLADKARSIYEEQDGEWIESTDDDIVVLNLSEENKDVLNSLRKDFPAYYIPQD</sequence>
<dbReference type="SUPFAM" id="SSF55729">
    <property type="entry name" value="Acyl-CoA N-acyltransferases (Nat)"/>
    <property type="match status" value="1"/>
</dbReference>
<evidence type="ECO:0000313" key="3">
    <source>
        <dbReference type="Proteomes" id="UP001165367"/>
    </source>
</evidence>
<dbReference type="Pfam" id="PF00583">
    <property type="entry name" value="Acetyltransf_1"/>
    <property type="match status" value="1"/>
</dbReference>
<dbReference type="InterPro" id="IPR016181">
    <property type="entry name" value="Acyl_CoA_acyltransferase"/>
</dbReference>
<evidence type="ECO:0000313" key="2">
    <source>
        <dbReference type="EMBL" id="MCG2613328.1"/>
    </source>
</evidence>
<accession>A0ABS9KLX6</accession>
<keyword evidence="3" id="KW-1185">Reference proteome</keyword>
<feature type="domain" description="N-acetyltransferase" evidence="1">
    <location>
        <begin position="27"/>
        <end position="127"/>
    </location>
</feature>
<dbReference type="RefSeq" id="WP_237868557.1">
    <property type="nucleotide sequence ID" value="NZ_JAKLTR010000002.1"/>
</dbReference>